<evidence type="ECO:0000256" key="5">
    <source>
        <dbReference type="ARBA" id="ARBA00023306"/>
    </source>
</evidence>
<evidence type="ECO:0000313" key="9">
    <source>
        <dbReference type="Proteomes" id="UP000015241"/>
    </source>
</evidence>
<dbReference type="GO" id="GO:1905786">
    <property type="term" value="P:positive regulation of anaphase-promoting complex-dependent catabolic process"/>
    <property type="evidence" value="ECO:0007669"/>
    <property type="project" value="TreeGrafter"/>
</dbReference>
<dbReference type="InterPro" id="IPR001680">
    <property type="entry name" value="WD40_rpt"/>
</dbReference>
<dbReference type="InParanoid" id="S8E256"/>
<feature type="compositionally biased region" description="Low complexity" evidence="7">
    <location>
        <begin position="85"/>
        <end position="101"/>
    </location>
</feature>
<dbReference type="PANTHER" id="PTHR19918:SF8">
    <property type="entry name" value="FI02843P"/>
    <property type="match status" value="1"/>
</dbReference>
<dbReference type="Pfam" id="PF00400">
    <property type="entry name" value="WD40"/>
    <property type="match status" value="2"/>
</dbReference>
<evidence type="ECO:0000256" key="6">
    <source>
        <dbReference type="PROSITE-ProRule" id="PRU00221"/>
    </source>
</evidence>
<keyword evidence="3" id="KW-0677">Repeat</keyword>
<dbReference type="SUPFAM" id="SSF50978">
    <property type="entry name" value="WD40 repeat-like"/>
    <property type="match status" value="1"/>
</dbReference>
<evidence type="ECO:0000313" key="8">
    <source>
        <dbReference type="EMBL" id="EPS98867.1"/>
    </source>
</evidence>
<evidence type="ECO:0000256" key="3">
    <source>
        <dbReference type="ARBA" id="ARBA00022737"/>
    </source>
</evidence>
<dbReference type="STRING" id="743788.S8E256"/>
<dbReference type="eggNOG" id="KOG0305">
    <property type="taxonomic scope" value="Eukaryota"/>
</dbReference>
<feature type="region of interest" description="Disordered" evidence="7">
    <location>
        <begin position="82"/>
        <end position="101"/>
    </location>
</feature>
<evidence type="ECO:0000256" key="7">
    <source>
        <dbReference type="SAM" id="MobiDB-lite"/>
    </source>
</evidence>
<dbReference type="GO" id="GO:1990757">
    <property type="term" value="F:ubiquitin ligase activator activity"/>
    <property type="evidence" value="ECO:0007669"/>
    <property type="project" value="TreeGrafter"/>
</dbReference>
<name>S8E256_FOMSC</name>
<feature type="repeat" description="WD" evidence="6">
    <location>
        <begin position="294"/>
        <end position="326"/>
    </location>
</feature>
<feature type="compositionally biased region" description="Polar residues" evidence="7">
    <location>
        <begin position="1"/>
        <end position="17"/>
    </location>
</feature>
<dbReference type="GO" id="GO:0010997">
    <property type="term" value="F:anaphase-promoting complex binding"/>
    <property type="evidence" value="ECO:0007669"/>
    <property type="project" value="InterPro"/>
</dbReference>
<dbReference type="InterPro" id="IPR033010">
    <property type="entry name" value="Cdc20/Fizzy"/>
</dbReference>
<sequence>MSDNPSSSPGASTSTDINPFDLGVTTRAQQRKRTLSIAEENEEEQRKRLRSLRFQSLFFRPRRSATPQELDRSIRAVDREEFDMFSPPSTPSSRRSRLSMSTSFSERSFSRASSVCSTMTLESAIGITRSHSVTEPPTPLPVPESAVKNLRNDRIIVDFSVAQEDWRARVWPVGWSENNILVFGRGHRVHYKHLALNEDVGQLCKFREDQGRLRLVACAGKEYPNSVAVCSSSGYIQLWDLATKKMVSKWTTKSATAIQWNGSVLTVGGQRGSIRQFDTRVPDTTKMKEQAKKTMRHQVKITSLAWNIDKKYLASGDEGGQVHIWDPRQQTAPLEVGEMIQRRKKIQHTGVITALAWCPWQPKTLATGDSTADGSGTIRIWNVNNTISSNHPDRLELDAQITSLHFSPHCKELLSTHGPGKMSPDHPNHTDINTLPSDFTASRIANSVVVHSFPAFRRVTTMVGARTNLAGSIISPNGQRVVIAVPEEGKLKIWDVWGKRKELKRTSSTSSLMSSYSIR</sequence>
<dbReference type="EMBL" id="KE504161">
    <property type="protein sequence ID" value="EPS98867.1"/>
    <property type="molecule type" value="Genomic_DNA"/>
</dbReference>
<dbReference type="GO" id="GO:0051301">
    <property type="term" value="P:cell division"/>
    <property type="evidence" value="ECO:0007669"/>
    <property type="project" value="UniProtKB-KW"/>
</dbReference>
<keyword evidence="1 6" id="KW-0853">WD repeat</keyword>
<dbReference type="GO" id="GO:0031145">
    <property type="term" value="P:anaphase-promoting complex-dependent catabolic process"/>
    <property type="evidence" value="ECO:0007669"/>
    <property type="project" value="TreeGrafter"/>
</dbReference>
<evidence type="ECO:0000256" key="4">
    <source>
        <dbReference type="ARBA" id="ARBA00022776"/>
    </source>
</evidence>
<keyword evidence="4" id="KW-0498">Mitosis</keyword>
<gene>
    <name evidence="8" type="ORF">FOMPIDRAFT_1042290</name>
</gene>
<organism evidence="8 9">
    <name type="scientific">Fomitopsis schrenkii</name>
    <name type="common">Brown rot fungus</name>
    <dbReference type="NCBI Taxonomy" id="2126942"/>
    <lineage>
        <taxon>Eukaryota</taxon>
        <taxon>Fungi</taxon>
        <taxon>Dikarya</taxon>
        <taxon>Basidiomycota</taxon>
        <taxon>Agaricomycotina</taxon>
        <taxon>Agaricomycetes</taxon>
        <taxon>Polyporales</taxon>
        <taxon>Fomitopsis</taxon>
    </lineage>
</organism>
<dbReference type="SMART" id="SM00320">
    <property type="entry name" value="WD40"/>
    <property type="match status" value="5"/>
</dbReference>
<dbReference type="Gene3D" id="2.130.10.10">
    <property type="entry name" value="YVTN repeat-like/Quinoprotein amine dehydrogenase"/>
    <property type="match status" value="1"/>
</dbReference>
<evidence type="ECO:0000256" key="2">
    <source>
        <dbReference type="ARBA" id="ARBA00022618"/>
    </source>
</evidence>
<dbReference type="OrthoDB" id="10263272at2759"/>
<protein>
    <submittedName>
        <fullName evidence="8">Uncharacterized protein</fullName>
    </submittedName>
</protein>
<proteinExistence type="predicted"/>
<reference evidence="8 9" key="1">
    <citation type="journal article" date="2012" name="Science">
        <title>The Paleozoic origin of enzymatic lignin decomposition reconstructed from 31 fungal genomes.</title>
        <authorList>
            <person name="Floudas D."/>
            <person name="Binder M."/>
            <person name="Riley R."/>
            <person name="Barry K."/>
            <person name="Blanchette R.A."/>
            <person name="Henrissat B."/>
            <person name="Martinez A.T."/>
            <person name="Otillar R."/>
            <person name="Spatafora J.W."/>
            <person name="Yadav J.S."/>
            <person name="Aerts A."/>
            <person name="Benoit I."/>
            <person name="Boyd A."/>
            <person name="Carlson A."/>
            <person name="Copeland A."/>
            <person name="Coutinho P.M."/>
            <person name="de Vries R.P."/>
            <person name="Ferreira P."/>
            <person name="Findley K."/>
            <person name="Foster B."/>
            <person name="Gaskell J."/>
            <person name="Glotzer D."/>
            <person name="Gorecki P."/>
            <person name="Heitman J."/>
            <person name="Hesse C."/>
            <person name="Hori C."/>
            <person name="Igarashi K."/>
            <person name="Jurgens J.A."/>
            <person name="Kallen N."/>
            <person name="Kersten P."/>
            <person name="Kohler A."/>
            <person name="Kuees U."/>
            <person name="Kumar T.K.A."/>
            <person name="Kuo A."/>
            <person name="LaButti K."/>
            <person name="Larrondo L.F."/>
            <person name="Lindquist E."/>
            <person name="Ling A."/>
            <person name="Lombard V."/>
            <person name="Lucas S."/>
            <person name="Lundell T."/>
            <person name="Martin R."/>
            <person name="McLaughlin D.J."/>
            <person name="Morgenstern I."/>
            <person name="Morin E."/>
            <person name="Murat C."/>
            <person name="Nagy L.G."/>
            <person name="Nolan M."/>
            <person name="Ohm R.A."/>
            <person name="Patyshakuliyeva A."/>
            <person name="Rokas A."/>
            <person name="Ruiz-Duenas F.J."/>
            <person name="Sabat G."/>
            <person name="Salamov A."/>
            <person name="Samejima M."/>
            <person name="Schmutz J."/>
            <person name="Slot J.C."/>
            <person name="St John F."/>
            <person name="Stenlid J."/>
            <person name="Sun H."/>
            <person name="Sun S."/>
            <person name="Syed K."/>
            <person name="Tsang A."/>
            <person name="Wiebenga A."/>
            <person name="Young D."/>
            <person name="Pisabarro A."/>
            <person name="Eastwood D.C."/>
            <person name="Martin F."/>
            <person name="Cullen D."/>
            <person name="Grigoriev I.V."/>
            <person name="Hibbett D.S."/>
        </authorList>
    </citation>
    <scope>NUCLEOTIDE SEQUENCE</scope>
    <source>
        <strain evidence="9">FP-58527</strain>
    </source>
</reference>
<dbReference type="Proteomes" id="UP000015241">
    <property type="component" value="Unassembled WGS sequence"/>
</dbReference>
<dbReference type="AlphaFoldDB" id="S8E256"/>
<dbReference type="HOGENOM" id="CLU_014831_5_0_1"/>
<dbReference type="GO" id="GO:0005680">
    <property type="term" value="C:anaphase-promoting complex"/>
    <property type="evidence" value="ECO:0007669"/>
    <property type="project" value="TreeGrafter"/>
</dbReference>
<dbReference type="InterPro" id="IPR015943">
    <property type="entry name" value="WD40/YVTN_repeat-like_dom_sf"/>
</dbReference>
<keyword evidence="9" id="KW-1185">Reference proteome</keyword>
<evidence type="ECO:0000256" key="1">
    <source>
        <dbReference type="ARBA" id="ARBA00022574"/>
    </source>
</evidence>
<dbReference type="PROSITE" id="PS50082">
    <property type="entry name" value="WD_REPEATS_2"/>
    <property type="match status" value="1"/>
</dbReference>
<dbReference type="PROSITE" id="PS50294">
    <property type="entry name" value="WD_REPEATS_REGION"/>
    <property type="match status" value="1"/>
</dbReference>
<accession>S8E256</accession>
<feature type="region of interest" description="Disordered" evidence="7">
    <location>
        <begin position="1"/>
        <end position="46"/>
    </location>
</feature>
<keyword evidence="2" id="KW-0132">Cell division</keyword>
<keyword evidence="5" id="KW-0131">Cell cycle</keyword>
<dbReference type="PANTHER" id="PTHR19918">
    <property type="entry name" value="CELL DIVISION CYCLE 20 CDC20 FIZZY -RELATED"/>
    <property type="match status" value="1"/>
</dbReference>
<dbReference type="InterPro" id="IPR036322">
    <property type="entry name" value="WD40_repeat_dom_sf"/>
</dbReference>